<comment type="caution">
    <text evidence="1">The sequence shown here is derived from an EMBL/GenBank/DDBJ whole genome shotgun (WGS) entry which is preliminary data.</text>
</comment>
<name>A0A8I2GQI4_RHILV</name>
<sequence>MPEKDLFRENTKSSENNMSLQGRVEANILANIRCEVTKGLFRAVANHQVPWLAGWGVTISLNLTWEEQSNISPGLSYSDSIGASSLFNVGGGISGSAHATRTEAITLTWDNAVLLKEAIATHKTDPALDCSVTEKGVTVESNLKIDEFIFDKASIAATPTSTTRGFQYAPFSTFQETLTFVVAFSGGITPTWKLKKFTVNPDGSFFGATRTKTSNIIVTLGPIAAPATAAGMAELGLQAQVQHQAALLGGSTASAILSQSP</sequence>
<accession>A0A8I2GQI4</accession>
<dbReference type="RefSeq" id="WP_168276297.1">
    <property type="nucleotide sequence ID" value="NZ_WIEZ01000007.1"/>
</dbReference>
<reference evidence="1" key="1">
    <citation type="submission" date="2019-10" db="EMBL/GenBank/DDBJ databases">
        <title>Rhizobium leguminosarum symbiovar viciae collection.</title>
        <authorList>
            <person name="Boivin S."/>
            <person name="Lepetit M."/>
        </authorList>
    </citation>
    <scope>NUCLEOTIDE SEQUENCE</scope>
    <source>
        <strain evidence="1">L143</strain>
    </source>
</reference>
<evidence type="ECO:0000313" key="2">
    <source>
        <dbReference type="Proteomes" id="UP000662259"/>
    </source>
</evidence>
<dbReference type="AlphaFoldDB" id="A0A8I2GQI4"/>
<dbReference type="Proteomes" id="UP000662259">
    <property type="component" value="Unassembled WGS sequence"/>
</dbReference>
<protein>
    <submittedName>
        <fullName evidence="1">Uncharacterized protein</fullName>
    </submittedName>
</protein>
<dbReference type="EMBL" id="WIEZ01000007">
    <property type="protein sequence ID" value="NKM46061.1"/>
    <property type="molecule type" value="Genomic_DNA"/>
</dbReference>
<evidence type="ECO:0000313" key="1">
    <source>
        <dbReference type="EMBL" id="NKM46061.1"/>
    </source>
</evidence>
<gene>
    <name evidence="1" type="ORF">GFL91_13880</name>
</gene>
<proteinExistence type="predicted"/>
<organism evidence="1 2">
    <name type="scientific">Rhizobium leguminosarum bv. viciae</name>
    <dbReference type="NCBI Taxonomy" id="387"/>
    <lineage>
        <taxon>Bacteria</taxon>
        <taxon>Pseudomonadati</taxon>
        <taxon>Pseudomonadota</taxon>
        <taxon>Alphaproteobacteria</taxon>
        <taxon>Hyphomicrobiales</taxon>
        <taxon>Rhizobiaceae</taxon>
        <taxon>Rhizobium/Agrobacterium group</taxon>
        <taxon>Rhizobium</taxon>
    </lineage>
</organism>